<feature type="compositionally biased region" description="Polar residues" evidence="1">
    <location>
        <begin position="134"/>
        <end position="148"/>
    </location>
</feature>
<protein>
    <submittedName>
        <fullName evidence="2">Uncharacterized protein</fullName>
    </submittedName>
</protein>
<feature type="region of interest" description="Disordered" evidence="1">
    <location>
        <begin position="506"/>
        <end position="525"/>
    </location>
</feature>
<feature type="region of interest" description="Disordered" evidence="1">
    <location>
        <begin position="330"/>
        <end position="349"/>
    </location>
</feature>
<feature type="compositionally biased region" description="Polar residues" evidence="1">
    <location>
        <begin position="1"/>
        <end position="14"/>
    </location>
</feature>
<name>A0A4P9WLL4_9FUNG</name>
<organism evidence="2 3">
    <name type="scientific">Blyttiomyces helicus</name>
    <dbReference type="NCBI Taxonomy" id="388810"/>
    <lineage>
        <taxon>Eukaryota</taxon>
        <taxon>Fungi</taxon>
        <taxon>Fungi incertae sedis</taxon>
        <taxon>Chytridiomycota</taxon>
        <taxon>Chytridiomycota incertae sedis</taxon>
        <taxon>Chytridiomycetes</taxon>
        <taxon>Chytridiomycetes incertae sedis</taxon>
        <taxon>Blyttiomyces</taxon>
    </lineage>
</organism>
<keyword evidence="3" id="KW-1185">Reference proteome</keyword>
<evidence type="ECO:0000256" key="1">
    <source>
        <dbReference type="SAM" id="MobiDB-lite"/>
    </source>
</evidence>
<feature type="compositionally biased region" description="Basic and acidic residues" evidence="1">
    <location>
        <begin position="246"/>
        <end position="256"/>
    </location>
</feature>
<dbReference type="AlphaFoldDB" id="A0A4P9WLL4"/>
<accession>A0A4P9WLL4</accession>
<evidence type="ECO:0000313" key="2">
    <source>
        <dbReference type="EMBL" id="RKO93931.1"/>
    </source>
</evidence>
<dbReference type="Proteomes" id="UP000269721">
    <property type="component" value="Unassembled WGS sequence"/>
</dbReference>
<feature type="compositionally biased region" description="Polar residues" evidence="1">
    <location>
        <begin position="171"/>
        <end position="180"/>
    </location>
</feature>
<feature type="compositionally biased region" description="Polar residues" evidence="1">
    <location>
        <begin position="331"/>
        <end position="349"/>
    </location>
</feature>
<feature type="compositionally biased region" description="Basic residues" evidence="1">
    <location>
        <begin position="290"/>
        <end position="307"/>
    </location>
</feature>
<dbReference type="EMBL" id="KZ994066">
    <property type="protein sequence ID" value="RKO93931.1"/>
    <property type="molecule type" value="Genomic_DNA"/>
</dbReference>
<proteinExistence type="predicted"/>
<gene>
    <name evidence="2" type="ORF">BDK51DRAFT_44081</name>
</gene>
<evidence type="ECO:0000313" key="3">
    <source>
        <dbReference type="Proteomes" id="UP000269721"/>
    </source>
</evidence>
<feature type="region of interest" description="Disordered" evidence="1">
    <location>
        <begin position="113"/>
        <end position="321"/>
    </location>
</feature>
<feature type="region of interest" description="Disordered" evidence="1">
    <location>
        <begin position="1"/>
        <end position="30"/>
    </location>
</feature>
<sequence>MKLQGQSRAAGSQRNPDRKKKKKDTSDIAKGEIARSPLYLQADSAVVSRDAGRSRKVVATGAGTVVIAPALGAAVKVAGVEFAGAGQGAKAGAASNGTKEMTVAEWDALGSDIRRSSSSRSAGSTPFKRLDDNGISNSEPSLNMSISTPKPGRNTKGSSTSESALDGPLDSSLNSQQNDAAQPAPKKRYRRWTLGGVSLGRKSEEPAAAAPPAPPTPLQTQGSKPSMLSKMFGRKPSAVHIAEAAEPNKDVAEAKPRGSVFGRMFGGSRSSAEVDATTEGEGASATKNDNKKKNKKKEKNKKKKGKKAASDEESEISAADAAEHNVDLLSESASARTSPSTEADLLQTESPQLTELDAVVVTPAPVIVILPTVSDEVSSPVAPSRTLDLESSFEPIWSFTPLDGAVTAAENDDILIPTLGLCKTAYEWWLDDFPALKASSTTPTYQSPAFSSNGTVYVLRMTPFAKDGTDVAVSLHALGASGDPRSIDVPGNAVQVPCRLTVRVRQQQQQQRDDAGSQGEIATDMGWPLLPSRRHGAAKGATSLLSYFVPRATIEHALKKDHATLFICADIYPPESLIPGRKTKCLTSPHARERAAKWIEDDACHADTNKTAALAEGPAKDVVGDLLEHHAAMRDVVLAKLTADLPTGVKCIMKPLEGLKAALNMIDKICLEKSRKDRVASIIENTKLLDILTRRIDTKQFESSEEPLNLRDATDLWVEIMAQEYFTRAVGPGRFEALARAQMDQGFDFLVRVHERILEDTLQEARLEAEERSQKFVQALSPMHENKVIAKQMDVEKLEERDAQAMEVEMRTGSKDGGYRTSLELSAPAAPHDAFCTFSPSIEGLYLREERRRIYYDHTSMPVPPAEVDFGWFFYRLLTGRRLVFTRRRCVGPHVNVGMLAC</sequence>
<reference evidence="3" key="1">
    <citation type="journal article" date="2018" name="Nat. Microbiol.">
        <title>Leveraging single-cell genomics to expand the fungal tree of life.</title>
        <authorList>
            <person name="Ahrendt S.R."/>
            <person name="Quandt C.A."/>
            <person name="Ciobanu D."/>
            <person name="Clum A."/>
            <person name="Salamov A."/>
            <person name="Andreopoulos B."/>
            <person name="Cheng J.F."/>
            <person name="Woyke T."/>
            <person name="Pelin A."/>
            <person name="Henrissat B."/>
            <person name="Reynolds N.K."/>
            <person name="Benny G.L."/>
            <person name="Smith M.E."/>
            <person name="James T.Y."/>
            <person name="Grigoriev I.V."/>
        </authorList>
    </citation>
    <scope>NUCLEOTIDE SEQUENCE [LARGE SCALE GENOMIC DNA]</scope>
</reference>